<dbReference type="AlphaFoldDB" id="A0A0A9BS77"/>
<name>A0A0A9BS77_ARUDO</name>
<organism evidence="2">
    <name type="scientific">Arundo donax</name>
    <name type="common">Giant reed</name>
    <name type="synonym">Donax arundinaceus</name>
    <dbReference type="NCBI Taxonomy" id="35708"/>
    <lineage>
        <taxon>Eukaryota</taxon>
        <taxon>Viridiplantae</taxon>
        <taxon>Streptophyta</taxon>
        <taxon>Embryophyta</taxon>
        <taxon>Tracheophyta</taxon>
        <taxon>Spermatophyta</taxon>
        <taxon>Magnoliopsida</taxon>
        <taxon>Liliopsida</taxon>
        <taxon>Poales</taxon>
        <taxon>Poaceae</taxon>
        <taxon>PACMAD clade</taxon>
        <taxon>Arundinoideae</taxon>
        <taxon>Arundineae</taxon>
        <taxon>Arundo</taxon>
    </lineage>
</organism>
<reference evidence="2" key="2">
    <citation type="journal article" date="2015" name="Data Brief">
        <title>Shoot transcriptome of the giant reed, Arundo donax.</title>
        <authorList>
            <person name="Barrero R.A."/>
            <person name="Guerrero F.D."/>
            <person name="Moolhuijzen P."/>
            <person name="Goolsby J.A."/>
            <person name="Tidwell J."/>
            <person name="Bellgard S.E."/>
            <person name="Bellgard M.I."/>
        </authorList>
    </citation>
    <scope>NUCLEOTIDE SEQUENCE</scope>
    <source>
        <tissue evidence="2">Shoot tissue taken approximately 20 cm above the soil surface</tissue>
    </source>
</reference>
<reference evidence="2" key="1">
    <citation type="submission" date="2014-09" db="EMBL/GenBank/DDBJ databases">
        <authorList>
            <person name="Magalhaes I.L.F."/>
            <person name="Oliveira U."/>
            <person name="Santos F.R."/>
            <person name="Vidigal T.H.D.A."/>
            <person name="Brescovit A.D."/>
            <person name="Santos A.J."/>
        </authorList>
    </citation>
    <scope>NUCLEOTIDE SEQUENCE</scope>
    <source>
        <tissue evidence="2">Shoot tissue taken approximately 20 cm above the soil surface</tissue>
    </source>
</reference>
<feature type="compositionally biased region" description="Low complexity" evidence="1">
    <location>
        <begin position="136"/>
        <end position="152"/>
    </location>
</feature>
<proteinExistence type="predicted"/>
<evidence type="ECO:0000313" key="2">
    <source>
        <dbReference type="EMBL" id="JAD62097.1"/>
    </source>
</evidence>
<feature type="compositionally biased region" description="Basic and acidic residues" evidence="1">
    <location>
        <begin position="157"/>
        <end position="166"/>
    </location>
</feature>
<evidence type="ECO:0000256" key="1">
    <source>
        <dbReference type="SAM" id="MobiDB-lite"/>
    </source>
</evidence>
<sequence length="236" mass="24635">MAMAAGKVLLLRSAEGKVVVAPAWDPRPGAQFLPPVETGVPSRALDWVLHHWTTHNLAAARGCIDGDLWEWDAEFVRRLGDEEGLLEEVHAAARVMRRQCLADLIVAFARSDRSAAARACAGGHSSDVAGAAGATAVQADPAVTSDRAAASRARGRQQAEDKEEGACPHCTRNVAGESATTASTAWSAVGPTPATPPKRAPAAAKTRRIFSSPARSTASTVSTARSKPPSCLAMLL</sequence>
<protein>
    <submittedName>
        <fullName evidence="2">Uncharacterized protein</fullName>
    </submittedName>
</protein>
<feature type="compositionally biased region" description="Low complexity" evidence="1">
    <location>
        <begin position="178"/>
        <end position="192"/>
    </location>
</feature>
<accession>A0A0A9BS77</accession>
<dbReference type="EMBL" id="GBRH01235798">
    <property type="protein sequence ID" value="JAD62097.1"/>
    <property type="molecule type" value="Transcribed_RNA"/>
</dbReference>
<feature type="region of interest" description="Disordered" evidence="1">
    <location>
        <begin position="136"/>
        <end position="229"/>
    </location>
</feature>
<feature type="compositionally biased region" description="Low complexity" evidence="1">
    <location>
        <begin position="211"/>
        <end position="226"/>
    </location>
</feature>